<dbReference type="GO" id="GO:0004519">
    <property type="term" value="F:endonuclease activity"/>
    <property type="evidence" value="ECO:0007669"/>
    <property type="project" value="UniProtKB-KW"/>
</dbReference>
<comment type="subcellular location">
    <subcellularLocation>
        <location evidence="6">Nucleus</location>
    </subcellularLocation>
</comment>
<dbReference type="AlphaFoldDB" id="A0A9W8E400"/>
<comment type="similarity">
    <text evidence="2 6">Belongs to the DXO/Dom3Z family.</text>
</comment>
<comment type="catalytic activity">
    <reaction evidence="3">
        <text>a 5'-end (N(7)-methyl 5'-triphosphoguanosine)-ribonucleoside-ribonucleotide in mRNA + H2O = a (N(7)-methyl 5'-triphosphoguanosine)-nucleoside + a 5'-end phospho-ribonucleoside in mRNA + H(+)</text>
        <dbReference type="Rhea" id="RHEA:66928"/>
        <dbReference type="Rhea" id="RHEA-COMP:15692"/>
        <dbReference type="Rhea" id="RHEA-COMP:17313"/>
        <dbReference type="ChEBI" id="CHEBI:15377"/>
        <dbReference type="ChEBI" id="CHEBI:15378"/>
        <dbReference type="ChEBI" id="CHEBI:138282"/>
        <dbReference type="ChEBI" id="CHEBI:172876"/>
        <dbReference type="ChEBI" id="CHEBI:172877"/>
    </reaction>
    <physiologicalReaction direction="left-to-right" evidence="3">
        <dbReference type="Rhea" id="RHEA:66929"/>
    </physiologicalReaction>
</comment>
<dbReference type="OrthoDB" id="5853397at2759"/>
<sequence length="373" mass="43394">MESSVISLTVPSAAELRGPFPSYHQPKEILSFSLDDERQVHYDDRGLSCYFPAPIGTCLFDRADTFKARDVTKNEHIDNILQALVHAKRSKTLPGFRQPQFVTFRGIMTKILYLPYNSREEWELGATRYNGTIYLEERLTERRLQEPFRNRQQKLLMYSGYRFETMSTVPVEPDQLSGADDPVVRDRSHLDTNNCAEFNSLFKTRLGKHSILMGAEVDCVSHGLHKKDRTDRYLELKTSRILTSRQGEENFERHKLLKFYLQSFLAGIPRIILGFRDDDGYLRQLQAFKTLEIPRLVRSKGFWEPVACFQFADRFLSWLTAHITVDDPTTSYTIRYTPQTKTVELIYLGHHENFLIPEFVSEFSTWPENPSAT</sequence>
<keyword evidence="8" id="KW-0255">Endonuclease</keyword>
<evidence type="ECO:0000256" key="2">
    <source>
        <dbReference type="ARBA" id="ARBA00006562"/>
    </source>
</evidence>
<dbReference type="GO" id="GO:0000956">
    <property type="term" value="P:nuclear-transcribed mRNA catabolic process"/>
    <property type="evidence" value="ECO:0007669"/>
    <property type="project" value="TreeGrafter"/>
</dbReference>
<dbReference type="GO" id="GO:0005634">
    <property type="term" value="C:nucleus"/>
    <property type="evidence" value="ECO:0007669"/>
    <property type="project" value="UniProtKB-SubCell"/>
</dbReference>
<dbReference type="GO" id="GO:0046872">
    <property type="term" value="F:metal ion binding"/>
    <property type="evidence" value="ECO:0007669"/>
    <property type="project" value="UniProtKB-KW"/>
</dbReference>
<keyword evidence="9" id="KW-1185">Reference proteome</keyword>
<evidence type="ECO:0000256" key="5">
    <source>
        <dbReference type="ARBA" id="ARBA00048124"/>
    </source>
</evidence>
<keyword evidence="6" id="KW-0378">Hydrolase</keyword>
<comment type="catalytic activity">
    <reaction evidence="4">
        <text>a 5'-end triphospho-ribonucleoside in mRNA + H2O = a 5'-end phospho-ribonucleoside in mRNA + diphosphate + H(+)</text>
        <dbReference type="Rhea" id="RHEA:78683"/>
        <dbReference type="Rhea" id="RHEA-COMP:15692"/>
        <dbReference type="Rhea" id="RHEA-COMP:17164"/>
        <dbReference type="ChEBI" id="CHEBI:15377"/>
        <dbReference type="ChEBI" id="CHEBI:15378"/>
        <dbReference type="ChEBI" id="CHEBI:33019"/>
        <dbReference type="ChEBI" id="CHEBI:138282"/>
        <dbReference type="ChEBI" id="CHEBI:167618"/>
    </reaction>
    <physiologicalReaction direction="left-to-right" evidence="4">
        <dbReference type="Rhea" id="RHEA:78684"/>
    </physiologicalReaction>
</comment>
<comment type="function">
    <text evidence="6">Decapping enzyme for NAD-capped RNAs: specifically hydrolyzes the nicotinamide adenine dinucleotide (NAD) cap from a subset of RNAs by removing the entire NAD moiety from the 5'-end of an NAD-capped RNA.</text>
</comment>
<evidence type="ECO:0000256" key="6">
    <source>
        <dbReference type="RuleBase" id="RU367113"/>
    </source>
</evidence>
<evidence type="ECO:0000313" key="8">
    <source>
        <dbReference type="EMBL" id="KAJ1952551.1"/>
    </source>
</evidence>
<evidence type="ECO:0000256" key="4">
    <source>
        <dbReference type="ARBA" id="ARBA00044692"/>
    </source>
</evidence>
<dbReference type="Pfam" id="PF08652">
    <property type="entry name" value="RAI1"/>
    <property type="match status" value="1"/>
</dbReference>
<dbReference type="GO" id="GO:0034353">
    <property type="term" value="F:mRNA 5'-diphosphatase activity"/>
    <property type="evidence" value="ECO:0007669"/>
    <property type="project" value="TreeGrafter"/>
</dbReference>
<reference evidence="8" key="1">
    <citation type="submission" date="2022-07" db="EMBL/GenBank/DDBJ databases">
        <title>Phylogenomic reconstructions and comparative analyses of Kickxellomycotina fungi.</title>
        <authorList>
            <person name="Reynolds N.K."/>
            <person name="Stajich J.E."/>
            <person name="Barry K."/>
            <person name="Grigoriev I.V."/>
            <person name="Crous P."/>
            <person name="Smith M.E."/>
        </authorList>
    </citation>
    <scope>NUCLEOTIDE SEQUENCE</scope>
    <source>
        <strain evidence="8">RSA 1196</strain>
    </source>
</reference>
<dbReference type="GO" id="GO:0110155">
    <property type="term" value="P:NAD-cap decapping"/>
    <property type="evidence" value="ECO:0007669"/>
    <property type="project" value="TreeGrafter"/>
</dbReference>
<evidence type="ECO:0000313" key="9">
    <source>
        <dbReference type="Proteomes" id="UP001150925"/>
    </source>
</evidence>
<keyword evidence="6" id="KW-0540">Nuclease</keyword>
<comment type="caution">
    <text evidence="8">The sequence shown here is derived from an EMBL/GenBank/DDBJ whole genome shotgun (WGS) entry which is preliminary data.</text>
</comment>
<keyword evidence="6" id="KW-0547">Nucleotide-binding</keyword>
<evidence type="ECO:0000259" key="7">
    <source>
        <dbReference type="Pfam" id="PF08652"/>
    </source>
</evidence>
<proteinExistence type="inferred from homology"/>
<keyword evidence="6" id="KW-0694">RNA-binding</keyword>
<dbReference type="PANTHER" id="PTHR12395">
    <property type="entry name" value="DOM-3 RELATED"/>
    <property type="match status" value="1"/>
</dbReference>
<comment type="cofactor">
    <cofactor evidence="1 6">
        <name>a divalent metal cation</name>
        <dbReference type="ChEBI" id="CHEBI:60240"/>
    </cofactor>
</comment>
<dbReference type="EMBL" id="JANBPY010003160">
    <property type="protein sequence ID" value="KAJ1952551.1"/>
    <property type="molecule type" value="Genomic_DNA"/>
</dbReference>
<feature type="domain" description="RAI1-like" evidence="7">
    <location>
        <begin position="25"/>
        <end position="359"/>
    </location>
</feature>
<dbReference type="GO" id="GO:0000166">
    <property type="term" value="F:nucleotide binding"/>
    <property type="evidence" value="ECO:0007669"/>
    <property type="project" value="UniProtKB-KW"/>
</dbReference>
<organism evidence="8 9">
    <name type="scientific">Dispira parvispora</name>
    <dbReference type="NCBI Taxonomy" id="1520584"/>
    <lineage>
        <taxon>Eukaryota</taxon>
        <taxon>Fungi</taxon>
        <taxon>Fungi incertae sedis</taxon>
        <taxon>Zoopagomycota</taxon>
        <taxon>Kickxellomycotina</taxon>
        <taxon>Dimargaritomycetes</taxon>
        <taxon>Dimargaritales</taxon>
        <taxon>Dimargaritaceae</taxon>
        <taxon>Dispira</taxon>
    </lineage>
</organism>
<evidence type="ECO:0000256" key="3">
    <source>
        <dbReference type="ARBA" id="ARBA00044676"/>
    </source>
</evidence>
<evidence type="ECO:0000256" key="1">
    <source>
        <dbReference type="ARBA" id="ARBA00001968"/>
    </source>
</evidence>
<comment type="catalytic activity">
    <reaction evidence="5">
        <text>a 5'-end NAD(+)-phospho-ribonucleoside in mRNA + H2O = a 5'-end phospho-ribonucleoside in mRNA + NAD(+) + H(+)</text>
        <dbReference type="Rhea" id="RHEA:60880"/>
        <dbReference type="Rhea" id="RHEA-COMP:15692"/>
        <dbReference type="Rhea" id="RHEA-COMP:15698"/>
        <dbReference type="ChEBI" id="CHEBI:15377"/>
        <dbReference type="ChEBI" id="CHEBI:15378"/>
        <dbReference type="ChEBI" id="CHEBI:57540"/>
        <dbReference type="ChEBI" id="CHEBI:138282"/>
        <dbReference type="ChEBI" id="CHEBI:144029"/>
    </reaction>
    <physiologicalReaction direction="left-to-right" evidence="5">
        <dbReference type="Rhea" id="RHEA:60881"/>
    </physiologicalReaction>
</comment>
<dbReference type="GO" id="GO:0005829">
    <property type="term" value="C:cytosol"/>
    <property type="evidence" value="ECO:0007669"/>
    <property type="project" value="TreeGrafter"/>
</dbReference>
<dbReference type="EC" id="3.6.1.-" evidence="6"/>
<dbReference type="InterPro" id="IPR039039">
    <property type="entry name" value="RAI1-like_fam"/>
</dbReference>
<dbReference type="InterPro" id="IPR013961">
    <property type="entry name" value="RAI1"/>
</dbReference>
<gene>
    <name evidence="8" type="primary">RAI1</name>
    <name evidence="8" type="ORF">IWQ62_006197</name>
</gene>
<name>A0A9W8E400_9FUNG</name>
<keyword evidence="6" id="KW-0479">Metal-binding</keyword>
<accession>A0A9W8E400</accession>
<protein>
    <recommendedName>
        <fullName evidence="6">Decapping nuclease</fullName>
        <ecNumber evidence="6">3.6.1.-</ecNumber>
    </recommendedName>
</protein>
<keyword evidence="6" id="KW-0539">Nucleus</keyword>
<dbReference type="PANTHER" id="PTHR12395:SF9">
    <property type="entry name" value="DECAPPING AND EXORIBONUCLEASE PROTEIN"/>
    <property type="match status" value="1"/>
</dbReference>
<dbReference type="Proteomes" id="UP001150925">
    <property type="component" value="Unassembled WGS sequence"/>
</dbReference>
<dbReference type="GO" id="GO:0003723">
    <property type="term" value="F:RNA binding"/>
    <property type="evidence" value="ECO:0007669"/>
    <property type="project" value="UniProtKB-KW"/>
</dbReference>